<dbReference type="EMBL" id="JAQAGZ010000022">
    <property type="protein sequence ID" value="MCZ8516276.1"/>
    <property type="molecule type" value="Genomic_DNA"/>
</dbReference>
<name>A0ABT4QHR3_9BACL</name>
<evidence type="ECO:0000256" key="1">
    <source>
        <dbReference type="SAM" id="MobiDB-lite"/>
    </source>
</evidence>
<reference evidence="2 3" key="1">
    <citation type="submission" date="2022-12" db="EMBL/GenBank/DDBJ databases">
        <title>Draft genome sequence of Paenibacillus sp. dW9.</title>
        <authorList>
            <person name="Choi E.-W."/>
            <person name="Kim D.-U."/>
        </authorList>
    </citation>
    <scope>NUCLEOTIDE SEQUENCE [LARGE SCALE GENOMIC DNA]</scope>
    <source>
        <strain evidence="3">dW9</strain>
    </source>
</reference>
<dbReference type="RefSeq" id="WP_269884805.1">
    <property type="nucleotide sequence ID" value="NZ_JAQAGZ010000022.1"/>
</dbReference>
<accession>A0ABT4QHR3</accession>
<keyword evidence="3" id="KW-1185">Reference proteome</keyword>
<proteinExistence type="predicted"/>
<comment type="caution">
    <text evidence="2">The sequence shown here is derived from an EMBL/GenBank/DDBJ whole genome shotgun (WGS) entry which is preliminary data.</text>
</comment>
<evidence type="ECO:0000313" key="3">
    <source>
        <dbReference type="Proteomes" id="UP001527882"/>
    </source>
</evidence>
<feature type="region of interest" description="Disordered" evidence="1">
    <location>
        <begin position="26"/>
        <end position="49"/>
    </location>
</feature>
<evidence type="ECO:0008006" key="4">
    <source>
        <dbReference type="Google" id="ProtNLM"/>
    </source>
</evidence>
<gene>
    <name evidence="2" type="ORF">O9H85_28560</name>
</gene>
<evidence type="ECO:0000313" key="2">
    <source>
        <dbReference type="EMBL" id="MCZ8516276.1"/>
    </source>
</evidence>
<organism evidence="2 3">
    <name type="scientific">Paenibacillus gyeongsangnamensis</name>
    <dbReference type="NCBI Taxonomy" id="3388067"/>
    <lineage>
        <taxon>Bacteria</taxon>
        <taxon>Bacillati</taxon>
        <taxon>Bacillota</taxon>
        <taxon>Bacilli</taxon>
        <taxon>Bacillales</taxon>
        <taxon>Paenibacillaceae</taxon>
        <taxon>Paenibacillus</taxon>
    </lineage>
</organism>
<sequence>MRLQSVLVVLFILLIGLIQTGCSSKQSQQQPAHNHTQESGSAASPSNAQIGKAINDELTGLSSIEAAVNKGDFDSAGKLFGPLHDEYHASVLPPIQDKNAKLAEDMHTKFDSLDDAVDQKDKDKILSAIKANKDSLNQAAKELGVTIK</sequence>
<dbReference type="Proteomes" id="UP001527882">
    <property type="component" value="Unassembled WGS sequence"/>
</dbReference>
<protein>
    <recommendedName>
        <fullName evidence="4">Lipoprotein</fullName>
    </recommendedName>
</protein>